<dbReference type="AlphaFoldDB" id="A0AAD6XIS0"/>
<sequence length="396" mass="44646">MLDITTESSSNCIPASREDAICLEILVQPGWAPVFDSYFISSSAPIPLDIQVIYREYFPPALDAALHLISRNMGRIRHLLLELQQPWQGEFRTRPPHVFPSARVCAPASQLRSLEVEFGPDTIAWEWISAVVGSAPKLRVCYMRSLLTVAPSVYSSQLKYLSLGPIRLVDVFRALENAPLLEYGDFILAPSQLPLPNRILAHPLKYLLLERDAVPGRDELALFLGRVRFSSLVSLAVIGSHDQWCHDAVIDLLTRSRCALRRLNIINTRISARQAVQLLSHPSTQTLTALKLENCRDAVGPYLFRTLLYDSPRPSQGPQRWFRPLIPTLRTIYLSPLWNQAPLGTVEVRIKENMLHSIQTLAGIPDMSTTFSVDIRENELGEEEDVVGDFTQYLIK</sequence>
<organism evidence="1 2">
    <name type="scientific">Mycena belliarum</name>
    <dbReference type="NCBI Taxonomy" id="1033014"/>
    <lineage>
        <taxon>Eukaryota</taxon>
        <taxon>Fungi</taxon>
        <taxon>Dikarya</taxon>
        <taxon>Basidiomycota</taxon>
        <taxon>Agaricomycotina</taxon>
        <taxon>Agaricomycetes</taxon>
        <taxon>Agaricomycetidae</taxon>
        <taxon>Agaricales</taxon>
        <taxon>Marasmiineae</taxon>
        <taxon>Mycenaceae</taxon>
        <taxon>Mycena</taxon>
    </lineage>
</organism>
<reference evidence="1" key="1">
    <citation type="submission" date="2023-03" db="EMBL/GenBank/DDBJ databases">
        <title>Massive genome expansion in bonnet fungi (Mycena s.s.) driven by repeated elements and novel gene families across ecological guilds.</title>
        <authorList>
            <consortium name="Lawrence Berkeley National Laboratory"/>
            <person name="Harder C.B."/>
            <person name="Miyauchi S."/>
            <person name="Viragh M."/>
            <person name="Kuo A."/>
            <person name="Thoen E."/>
            <person name="Andreopoulos B."/>
            <person name="Lu D."/>
            <person name="Skrede I."/>
            <person name="Drula E."/>
            <person name="Henrissat B."/>
            <person name="Morin E."/>
            <person name="Kohler A."/>
            <person name="Barry K."/>
            <person name="LaButti K."/>
            <person name="Morin E."/>
            <person name="Salamov A."/>
            <person name="Lipzen A."/>
            <person name="Mereny Z."/>
            <person name="Hegedus B."/>
            <person name="Baldrian P."/>
            <person name="Stursova M."/>
            <person name="Weitz H."/>
            <person name="Taylor A."/>
            <person name="Grigoriev I.V."/>
            <person name="Nagy L.G."/>
            <person name="Martin F."/>
            <person name="Kauserud H."/>
        </authorList>
    </citation>
    <scope>NUCLEOTIDE SEQUENCE</scope>
    <source>
        <strain evidence="1">CBHHK173m</strain>
    </source>
</reference>
<gene>
    <name evidence="1" type="ORF">B0H15DRAFT_60879</name>
</gene>
<proteinExistence type="predicted"/>
<dbReference type="EMBL" id="JARJCN010000112">
    <property type="protein sequence ID" value="KAJ7073509.1"/>
    <property type="molecule type" value="Genomic_DNA"/>
</dbReference>
<comment type="caution">
    <text evidence="1">The sequence shown here is derived from an EMBL/GenBank/DDBJ whole genome shotgun (WGS) entry which is preliminary data.</text>
</comment>
<evidence type="ECO:0000313" key="2">
    <source>
        <dbReference type="Proteomes" id="UP001222325"/>
    </source>
</evidence>
<accession>A0AAD6XIS0</accession>
<protein>
    <recommendedName>
        <fullName evidence="3">F-box protein</fullName>
    </recommendedName>
</protein>
<keyword evidence="2" id="KW-1185">Reference proteome</keyword>
<dbReference type="Proteomes" id="UP001222325">
    <property type="component" value="Unassembled WGS sequence"/>
</dbReference>
<name>A0AAD6XIS0_9AGAR</name>
<evidence type="ECO:0008006" key="3">
    <source>
        <dbReference type="Google" id="ProtNLM"/>
    </source>
</evidence>
<evidence type="ECO:0000313" key="1">
    <source>
        <dbReference type="EMBL" id="KAJ7073509.1"/>
    </source>
</evidence>